<sequence length="78" mass="8690">MKRLFNRMPATKISPVKCSVCQNARANGFLYSVERYDGLGQRAAHLIMCLATARRFNLNFGGLLPNPVGQVHGTEPWV</sequence>
<dbReference type="OrthoDB" id="407011at2759"/>
<organism evidence="1 2">
    <name type="scientific">Symbiodinium natans</name>
    <dbReference type="NCBI Taxonomy" id="878477"/>
    <lineage>
        <taxon>Eukaryota</taxon>
        <taxon>Sar</taxon>
        <taxon>Alveolata</taxon>
        <taxon>Dinophyceae</taxon>
        <taxon>Suessiales</taxon>
        <taxon>Symbiodiniaceae</taxon>
        <taxon>Symbiodinium</taxon>
    </lineage>
</organism>
<protein>
    <submittedName>
        <fullName evidence="1">Uncharacterized protein</fullName>
    </submittedName>
</protein>
<evidence type="ECO:0000313" key="1">
    <source>
        <dbReference type="EMBL" id="CAE7299555.1"/>
    </source>
</evidence>
<name>A0A812NCB0_9DINO</name>
<gene>
    <name evidence="1" type="ORF">SNAT2548_LOCUS15765</name>
</gene>
<dbReference type="Proteomes" id="UP000604046">
    <property type="component" value="Unassembled WGS sequence"/>
</dbReference>
<proteinExistence type="predicted"/>
<comment type="caution">
    <text evidence="1">The sequence shown here is derived from an EMBL/GenBank/DDBJ whole genome shotgun (WGS) entry which is preliminary data.</text>
</comment>
<dbReference type="AlphaFoldDB" id="A0A812NCB0"/>
<evidence type="ECO:0000313" key="2">
    <source>
        <dbReference type="Proteomes" id="UP000604046"/>
    </source>
</evidence>
<dbReference type="EMBL" id="CAJNDS010002057">
    <property type="protein sequence ID" value="CAE7299555.1"/>
    <property type="molecule type" value="Genomic_DNA"/>
</dbReference>
<keyword evidence="2" id="KW-1185">Reference proteome</keyword>
<reference evidence="1" key="1">
    <citation type="submission" date="2021-02" db="EMBL/GenBank/DDBJ databases">
        <authorList>
            <person name="Dougan E. K."/>
            <person name="Rhodes N."/>
            <person name="Thang M."/>
            <person name="Chan C."/>
        </authorList>
    </citation>
    <scope>NUCLEOTIDE SEQUENCE</scope>
</reference>
<accession>A0A812NCB0</accession>